<name>A0A0K0DDB6_ANGCA</name>
<dbReference type="AlphaFoldDB" id="A0A0K0DDB6"/>
<dbReference type="GO" id="GO:0005634">
    <property type="term" value="C:nucleus"/>
    <property type="evidence" value="ECO:0007669"/>
    <property type="project" value="TreeGrafter"/>
</dbReference>
<protein>
    <submittedName>
        <fullName evidence="3">Protein kinase domain-containing protein</fullName>
    </submittedName>
</protein>
<proteinExistence type="predicted"/>
<keyword evidence="2" id="KW-1185">Reference proteome</keyword>
<dbReference type="PANTHER" id="PTHR24345">
    <property type="entry name" value="SERINE/THREONINE-PROTEIN KINASE PLK"/>
    <property type="match status" value="1"/>
</dbReference>
<evidence type="ECO:0000313" key="2">
    <source>
        <dbReference type="Proteomes" id="UP000035642"/>
    </source>
</evidence>
<accession>A0A0K0DDB6</accession>
<organism evidence="2 3">
    <name type="scientific">Angiostrongylus cantonensis</name>
    <name type="common">Rat lungworm</name>
    <dbReference type="NCBI Taxonomy" id="6313"/>
    <lineage>
        <taxon>Eukaryota</taxon>
        <taxon>Metazoa</taxon>
        <taxon>Ecdysozoa</taxon>
        <taxon>Nematoda</taxon>
        <taxon>Chromadorea</taxon>
        <taxon>Rhabditida</taxon>
        <taxon>Rhabditina</taxon>
        <taxon>Rhabditomorpha</taxon>
        <taxon>Strongyloidea</taxon>
        <taxon>Metastrongylidae</taxon>
        <taxon>Angiostrongylus</taxon>
    </lineage>
</organism>
<evidence type="ECO:0000259" key="1">
    <source>
        <dbReference type="PROSITE" id="PS50011"/>
    </source>
</evidence>
<feature type="domain" description="Protein kinase" evidence="1">
    <location>
        <begin position="1"/>
        <end position="156"/>
    </location>
</feature>
<dbReference type="WBParaSite" id="ACAC_0000869301-mRNA-1">
    <property type="protein sequence ID" value="ACAC_0000869301-mRNA-1"/>
    <property type="gene ID" value="ACAC_0000869301"/>
</dbReference>
<dbReference type="InterPro" id="IPR011009">
    <property type="entry name" value="Kinase-like_dom_sf"/>
</dbReference>
<reference evidence="2" key="1">
    <citation type="submission" date="2012-09" db="EMBL/GenBank/DDBJ databases">
        <authorList>
            <person name="Martin A.A."/>
        </authorList>
    </citation>
    <scope>NUCLEOTIDE SEQUENCE</scope>
</reference>
<dbReference type="InterPro" id="IPR000719">
    <property type="entry name" value="Prot_kinase_dom"/>
</dbReference>
<dbReference type="SMART" id="SM00220">
    <property type="entry name" value="S_TKc"/>
    <property type="match status" value="1"/>
</dbReference>
<dbReference type="Gene3D" id="1.10.510.10">
    <property type="entry name" value="Transferase(Phosphotransferase) domain 1"/>
    <property type="match status" value="1"/>
</dbReference>
<reference evidence="3" key="2">
    <citation type="submission" date="2017-02" db="UniProtKB">
        <authorList>
            <consortium name="WormBaseParasite"/>
        </authorList>
    </citation>
    <scope>IDENTIFICATION</scope>
</reference>
<evidence type="ECO:0000313" key="3">
    <source>
        <dbReference type="WBParaSite" id="ACAC_0000869301-mRNA-1"/>
    </source>
</evidence>
<dbReference type="GO" id="GO:0004672">
    <property type="term" value="F:protein kinase activity"/>
    <property type="evidence" value="ECO:0007669"/>
    <property type="project" value="InterPro"/>
</dbReference>
<dbReference type="Pfam" id="PF00069">
    <property type="entry name" value="Pkinase"/>
    <property type="match status" value="1"/>
</dbReference>
<dbReference type="Proteomes" id="UP000035642">
    <property type="component" value="Unassembled WGS sequence"/>
</dbReference>
<dbReference type="PROSITE" id="PS50011">
    <property type="entry name" value="PROTEIN_KINASE_DOM"/>
    <property type="match status" value="1"/>
</dbReference>
<dbReference type="GO" id="GO:0005524">
    <property type="term" value="F:ATP binding"/>
    <property type="evidence" value="ECO:0007669"/>
    <property type="project" value="InterPro"/>
</dbReference>
<dbReference type="STRING" id="6313.A0A0K0DDB6"/>
<sequence>MRVVVDVLILNFDVRSCRFPALQVAIYPNAKAEVTCIVFLNSTEESFVINVVLGSDGQVKLADFGLAILMQDLNPMSVSGTPNYLAPEILMKRGHSEFSEVWSIGCMLYCMLIGKPPFESESLEETYARIQTGQYSFPTSTKISCEARNLIEGFVS</sequence>
<dbReference type="SUPFAM" id="SSF56112">
    <property type="entry name" value="Protein kinase-like (PK-like)"/>
    <property type="match status" value="1"/>
</dbReference>